<reference evidence="1 2" key="1">
    <citation type="submission" date="2017-09" db="EMBL/GenBank/DDBJ databases">
        <title>Depth-based differentiation of microbial function through sediment-hosted aquifers and enrichment of novel symbionts in the deep terrestrial subsurface.</title>
        <authorList>
            <person name="Probst A.J."/>
            <person name="Ladd B."/>
            <person name="Jarett J.K."/>
            <person name="Geller-Mcgrath D.E."/>
            <person name="Sieber C.M."/>
            <person name="Emerson J.B."/>
            <person name="Anantharaman K."/>
            <person name="Thomas B.C."/>
            <person name="Malmstrom R."/>
            <person name="Stieglmeier M."/>
            <person name="Klingl A."/>
            <person name="Woyke T."/>
            <person name="Ryan C.M."/>
            <person name="Banfield J.F."/>
        </authorList>
    </citation>
    <scope>NUCLEOTIDE SEQUENCE [LARGE SCALE GENOMIC DNA]</scope>
    <source>
        <strain evidence="1">CG10_big_fil_rev_8_21_14_0_10_51_16</strain>
    </source>
</reference>
<dbReference type="Proteomes" id="UP000228767">
    <property type="component" value="Unassembled WGS sequence"/>
</dbReference>
<dbReference type="AlphaFoldDB" id="A0A2H0RE11"/>
<sequence length="59" mass="6803">MDALVFENKWSEDPKRARAQVLSQYLAEIDDCLEVGEIECARKIIATMQNVLKRYLISS</sequence>
<gene>
    <name evidence="1" type="ORF">COV10_02825</name>
</gene>
<dbReference type="EMBL" id="PCYI01000019">
    <property type="protein sequence ID" value="PIR44792.1"/>
    <property type="molecule type" value="Genomic_DNA"/>
</dbReference>
<evidence type="ECO:0000313" key="1">
    <source>
        <dbReference type="EMBL" id="PIR44792.1"/>
    </source>
</evidence>
<comment type="caution">
    <text evidence="1">The sequence shown here is derived from an EMBL/GenBank/DDBJ whole genome shotgun (WGS) entry which is preliminary data.</text>
</comment>
<accession>A0A2H0RE11</accession>
<proteinExistence type="predicted"/>
<evidence type="ECO:0000313" key="2">
    <source>
        <dbReference type="Proteomes" id="UP000228767"/>
    </source>
</evidence>
<name>A0A2H0RE11_9BACT</name>
<protein>
    <submittedName>
        <fullName evidence="1">Uncharacterized protein</fullName>
    </submittedName>
</protein>
<organism evidence="1 2">
    <name type="scientific">Candidatus Vogelbacteria bacterium CG10_big_fil_rev_8_21_14_0_10_51_16</name>
    <dbReference type="NCBI Taxonomy" id="1975045"/>
    <lineage>
        <taxon>Bacteria</taxon>
        <taxon>Candidatus Vogeliibacteriota</taxon>
    </lineage>
</organism>